<comment type="caution">
    <text evidence="4">The sequence shown here is derived from an EMBL/GenBank/DDBJ whole genome shotgun (WGS) entry which is preliminary data.</text>
</comment>
<organism evidence="4 5">
    <name type="scientific">Cohnella soli</name>
    <dbReference type="NCBI Taxonomy" id="425005"/>
    <lineage>
        <taxon>Bacteria</taxon>
        <taxon>Bacillati</taxon>
        <taxon>Bacillota</taxon>
        <taxon>Bacilli</taxon>
        <taxon>Bacillales</taxon>
        <taxon>Paenibacillaceae</taxon>
        <taxon>Cohnella</taxon>
    </lineage>
</organism>
<keyword evidence="5" id="KW-1185">Reference proteome</keyword>
<gene>
    <name evidence="4" type="ORF">ACFPOF_01860</name>
</gene>
<dbReference type="Proteomes" id="UP001596113">
    <property type="component" value="Unassembled WGS sequence"/>
</dbReference>
<feature type="domain" description="SMODS and SLOG-associating 2TM effector" evidence="2">
    <location>
        <begin position="159"/>
        <end position="281"/>
    </location>
</feature>
<feature type="domain" description="SMODS and SLOG-associating 2TM effector" evidence="3">
    <location>
        <begin position="14"/>
        <end position="156"/>
    </location>
</feature>
<reference evidence="5" key="1">
    <citation type="journal article" date="2019" name="Int. J. Syst. Evol. Microbiol.">
        <title>The Global Catalogue of Microorganisms (GCM) 10K type strain sequencing project: providing services to taxonomists for standard genome sequencing and annotation.</title>
        <authorList>
            <consortium name="The Broad Institute Genomics Platform"/>
            <consortium name="The Broad Institute Genome Sequencing Center for Infectious Disease"/>
            <person name="Wu L."/>
            <person name="Ma J."/>
        </authorList>
    </citation>
    <scope>NUCLEOTIDE SEQUENCE [LARGE SCALE GENOMIC DNA]</scope>
    <source>
        <strain evidence="5">CGMCC 1.18575</strain>
    </source>
</reference>
<evidence type="ECO:0000256" key="1">
    <source>
        <dbReference type="SAM" id="Phobius"/>
    </source>
</evidence>
<name>A0ABW0HM44_9BACL</name>
<evidence type="ECO:0000259" key="2">
    <source>
        <dbReference type="Pfam" id="PF18181"/>
    </source>
</evidence>
<dbReference type="NCBIfam" id="NF033634">
    <property type="entry name" value="SLATT_1"/>
    <property type="match status" value="1"/>
</dbReference>
<feature type="transmembrane region" description="Helical" evidence="1">
    <location>
        <begin position="52"/>
        <end position="70"/>
    </location>
</feature>
<protein>
    <submittedName>
        <fullName evidence="4">DUF4231 domain-containing protein</fullName>
    </submittedName>
</protein>
<dbReference type="Pfam" id="PF18184">
    <property type="entry name" value="SLATT_3"/>
    <property type="match status" value="1"/>
</dbReference>
<dbReference type="InterPro" id="IPR040884">
    <property type="entry name" value="SLATT_1"/>
</dbReference>
<evidence type="ECO:0000313" key="4">
    <source>
        <dbReference type="EMBL" id="MFC5401465.1"/>
    </source>
</evidence>
<evidence type="ECO:0000259" key="3">
    <source>
        <dbReference type="Pfam" id="PF18184"/>
    </source>
</evidence>
<dbReference type="InterPro" id="IPR041116">
    <property type="entry name" value="SLATT_3"/>
</dbReference>
<feature type="transmembrane region" description="Helical" evidence="1">
    <location>
        <begin position="27"/>
        <end position="46"/>
    </location>
</feature>
<dbReference type="NCBIfam" id="NF033610">
    <property type="entry name" value="SLATT_3"/>
    <property type="match status" value="1"/>
</dbReference>
<dbReference type="Pfam" id="PF18181">
    <property type="entry name" value="SLATT_1"/>
    <property type="match status" value="1"/>
</dbReference>
<evidence type="ECO:0000313" key="5">
    <source>
        <dbReference type="Proteomes" id="UP001596113"/>
    </source>
</evidence>
<dbReference type="EMBL" id="JBHSMI010000003">
    <property type="protein sequence ID" value="MFC5401465.1"/>
    <property type="molecule type" value="Genomic_DNA"/>
</dbReference>
<feature type="transmembrane region" description="Helical" evidence="1">
    <location>
        <begin position="185"/>
        <end position="206"/>
    </location>
</feature>
<keyword evidence="1" id="KW-0472">Membrane</keyword>
<dbReference type="RefSeq" id="WP_378129055.1">
    <property type="nucleotide sequence ID" value="NZ_JBHSMI010000003.1"/>
</dbReference>
<sequence>MNARVKFPTIQGLSDHSSEEGQRQYLLLNKLQLMLLLFSTVTTIFVSYNRQLLFLVLFFMIGSFVVTTAIKIRKPERFWYDGRAIAESIKTLTWRFIMKAEPFNQSDTKDKELFIRTIKKITDDRKYSQIKIVSIDSEIITDSMLNLRSLSFEERKEFYITERITDQKKWYSGKSDFNKMWESRLFYLSLITQFLAIAFLILMLTYSSIRLNLTSLFTSLVTISLTWMQLKQHHELAQAYAMAANELMVIESLGSEVFKENSLSEYVNESENAISREHTMWIARRGQ</sequence>
<keyword evidence="1" id="KW-0812">Transmembrane</keyword>
<accession>A0ABW0HM44</accession>
<proteinExistence type="predicted"/>
<keyword evidence="1" id="KW-1133">Transmembrane helix</keyword>